<dbReference type="AlphaFoldDB" id="V8R0M5"/>
<sequence length="56" mass="6278">MNNDKPVTMKELTAILEPLTEAVSRIDQSLWRMAQLQNLLPNSNPTKASGRNIIKS</sequence>
<comment type="caution">
    <text evidence="1">The sequence shown here is derived from an EMBL/GenBank/DDBJ whole genome shotgun (WGS) entry which is preliminary data.</text>
</comment>
<dbReference type="Proteomes" id="UP000024771">
    <property type="component" value="Plasmid pR28"/>
</dbReference>
<keyword evidence="1" id="KW-0614">Plasmid</keyword>
<evidence type="ECO:0000313" key="1">
    <source>
        <dbReference type="EMBL" id="ETF04824.1"/>
    </source>
</evidence>
<dbReference type="HOGENOM" id="CLU_3010901_0_0_6"/>
<organism evidence="1 2">
    <name type="scientific">Pseudomonas moraviensis R28-S</name>
    <dbReference type="NCBI Taxonomy" id="1395516"/>
    <lineage>
        <taxon>Bacteria</taxon>
        <taxon>Pseudomonadati</taxon>
        <taxon>Pseudomonadota</taxon>
        <taxon>Gammaproteobacteria</taxon>
        <taxon>Pseudomonadales</taxon>
        <taxon>Pseudomonadaceae</taxon>
        <taxon>Pseudomonas</taxon>
    </lineage>
</organism>
<proteinExistence type="predicted"/>
<evidence type="ECO:0000313" key="2">
    <source>
        <dbReference type="Proteomes" id="UP000024771"/>
    </source>
</evidence>
<geneLocation type="plasmid" evidence="1 2">
    <name>pR28</name>
</geneLocation>
<name>V8R0M5_9PSED</name>
<reference evidence="1 2" key="1">
    <citation type="journal article" date="2014" name="Genome Announc.">
        <title>Draft Genome Sequence of Pseudomonas moraviensis R28-S.</title>
        <authorList>
            <person name="Hunter S.S."/>
            <person name="Yano H."/>
            <person name="Loftie-Eaton W."/>
            <person name="Hughes J."/>
            <person name="De Gelder L."/>
            <person name="Stragier P."/>
            <person name="De Vos P."/>
            <person name="Settles M.L."/>
            <person name="Top E.M."/>
        </authorList>
    </citation>
    <scope>NUCLEOTIDE SEQUENCE [LARGE SCALE GENOMIC DNA]</scope>
    <source>
        <strain evidence="2">R28</strain>
        <plasmid evidence="1 2">pR28</plasmid>
    </source>
</reference>
<gene>
    <name evidence="1" type="ORF">PMO01_28770</name>
</gene>
<protein>
    <submittedName>
        <fullName evidence="1">Uncharacterized protein</fullName>
    </submittedName>
</protein>
<dbReference type="EMBL" id="AYMZ01000013">
    <property type="protein sequence ID" value="ETF04824.1"/>
    <property type="molecule type" value="Genomic_DNA"/>
</dbReference>
<accession>V8R0M5</accession>
<dbReference type="PATRIC" id="fig|1395516.4.peg.5855"/>